<gene>
    <name evidence="1" type="ORF">VEZ01S_35_00290</name>
</gene>
<keyword evidence="2" id="KW-1185">Reference proteome</keyword>
<dbReference type="STRING" id="1219080.VEZ01S_35_00290"/>
<dbReference type="Proteomes" id="UP000016562">
    <property type="component" value="Unassembled WGS sequence"/>
</dbReference>
<dbReference type="PIRSF" id="PIRSF028101">
    <property type="entry name" value="UCP028101"/>
    <property type="match status" value="1"/>
</dbReference>
<dbReference type="eggNOG" id="COG3490">
    <property type="taxonomic scope" value="Bacteria"/>
</dbReference>
<accession>U3CQP5</accession>
<comment type="caution">
    <text evidence="1">The sequence shown here is derived from an EMBL/GenBank/DDBJ whole genome shotgun (WGS) entry which is preliminary data.</text>
</comment>
<dbReference type="EMBL" id="BATM01000035">
    <property type="protein sequence ID" value="GAD80408.1"/>
    <property type="molecule type" value="Genomic_DNA"/>
</dbReference>
<proteinExistence type="predicted"/>
<dbReference type="AlphaFoldDB" id="U3CQP5"/>
<protein>
    <recommendedName>
        <fullName evidence="3">DUF1513 domain-containing protein</fullName>
    </recommendedName>
</protein>
<sequence length="368" mass="40731">MQPMAIDSSRRTIVKGLLLSSAAPWFSSGCATARRDSIPTFIGCATKTRNKYMAVIADQFGQPIHQFPLLERGHGSAVNTALHHVAVFSRRPGHYFQVYHYLSGESLQLRLATRNRYFYGHGVYSSDFRRLYTTEGEVGSSRGIIGVYDAEHEYQKVAEFTGIGIGPHEIILLDNDVLAIAVGGIHTKGREPKNLATMMPSLSYLSSDGRLLEQVVLADHQMSIRHLSKGKASVYCALQNKGDLSEFPPLVYQHSFTASTKGQNMKPLQAEPEQWARFNNYIGSIATTEQWVIATSPRGNCYGIWSQQSGRLLELSRLSDASGVAAQGQTFAVSSGSGSAIMTRLNNDKKQDNQVVTPVFWDNHWSRI</sequence>
<evidence type="ECO:0000313" key="2">
    <source>
        <dbReference type="Proteomes" id="UP000016562"/>
    </source>
</evidence>
<dbReference type="InterPro" id="IPR008311">
    <property type="entry name" value="UCP028101"/>
</dbReference>
<dbReference type="RefSeq" id="WP_021714116.1">
    <property type="nucleotide sequence ID" value="NZ_BATM01000035.1"/>
</dbReference>
<name>U3CQP5_9VIBR</name>
<organism evidence="1 2">
    <name type="scientific">Vibrio ezurae NBRC 102218</name>
    <dbReference type="NCBI Taxonomy" id="1219080"/>
    <lineage>
        <taxon>Bacteria</taxon>
        <taxon>Pseudomonadati</taxon>
        <taxon>Pseudomonadota</taxon>
        <taxon>Gammaproteobacteria</taxon>
        <taxon>Vibrionales</taxon>
        <taxon>Vibrionaceae</taxon>
        <taxon>Vibrio</taxon>
    </lineage>
</organism>
<evidence type="ECO:0000313" key="1">
    <source>
        <dbReference type="EMBL" id="GAD80408.1"/>
    </source>
</evidence>
<evidence type="ECO:0008006" key="3">
    <source>
        <dbReference type="Google" id="ProtNLM"/>
    </source>
</evidence>
<reference evidence="1 2" key="1">
    <citation type="submission" date="2013-09" db="EMBL/GenBank/DDBJ databases">
        <title>Whole genome shotgun sequence of Vibrio ezurae NBRC 102218.</title>
        <authorList>
            <person name="Yoshida I."/>
            <person name="Hosoyama A."/>
            <person name="Numata M."/>
            <person name="Hashimoto M."/>
            <person name="Hosoyama Y."/>
            <person name="Tsuchikane K."/>
            <person name="Noguchi M."/>
            <person name="Hirakata S."/>
            <person name="Ichikawa N."/>
            <person name="Ohji S."/>
            <person name="Yamazoe A."/>
            <person name="Fujita N."/>
        </authorList>
    </citation>
    <scope>NUCLEOTIDE SEQUENCE [LARGE SCALE GENOMIC DNA]</scope>
    <source>
        <strain evidence="1 2">NBRC 102218</strain>
    </source>
</reference>
<dbReference type="Pfam" id="PF07433">
    <property type="entry name" value="DUF1513"/>
    <property type="match status" value="1"/>
</dbReference>